<proteinExistence type="predicted"/>
<sequence>MFERFTKATRTVVLGAVREAERQKAPAITDEHLLLALTDVHDTVGAGLLASYGVSRDDVAVACLEIRRRGGLSTSEADALRELGIDVTEVVDRIEQSHGTGAFASTVRGRCRRLGTPFGDEGKAVLERALREAQDLGDRRIGDEHLLLALTVRGGLASEVLAAHGVTYQGIRSTLAQAS</sequence>
<dbReference type="AlphaFoldDB" id="A0A4Q7L5Q0"/>
<reference evidence="3 4" key="1">
    <citation type="submission" date="2019-02" db="EMBL/GenBank/DDBJ databases">
        <title>Genomic Encyclopedia of Type Strains, Phase IV (KMG-IV): sequencing the most valuable type-strain genomes for metagenomic binning, comparative biology and taxonomic classification.</title>
        <authorList>
            <person name="Goeker M."/>
        </authorList>
    </citation>
    <scope>NUCLEOTIDE SEQUENCE [LARGE SCALE GENOMIC DNA]</scope>
    <source>
        <strain evidence="3 4">DSM 101727</strain>
    </source>
</reference>
<dbReference type="Proteomes" id="UP000294257">
    <property type="component" value="Unassembled WGS sequence"/>
</dbReference>
<dbReference type="OrthoDB" id="3628183at2"/>
<evidence type="ECO:0000313" key="3">
    <source>
        <dbReference type="EMBL" id="RZS44657.1"/>
    </source>
</evidence>
<dbReference type="PROSITE" id="PS51903">
    <property type="entry name" value="CLP_R"/>
    <property type="match status" value="1"/>
</dbReference>
<protein>
    <submittedName>
        <fullName evidence="3">ClpA/ClpB-like protein</fullName>
    </submittedName>
</protein>
<dbReference type="Pfam" id="PF02861">
    <property type="entry name" value="Clp_N"/>
    <property type="match status" value="2"/>
</dbReference>
<accession>A0A4Q7L5Q0</accession>
<organism evidence="3 4">
    <name type="scientific">Herbihabitans rhizosphaerae</name>
    <dbReference type="NCBI Taxonomy" id="1872711"/>
    <lineage>
        <taxon>Bacteria</taxon>
        <taxon>Bacillati</taxon>
        <taxon>Actinomycetota</taxon>
        <taxon>Actinomycetes</taxon>
        <taxon>Pseudonocardiales</taxon>
        <taxon>Pseudonocardiaceae</taxon>
        <taxon>Herbihabitans</taxon>
    </lineage>
</organism>
<evidence type="ECO:0000313" key="4">
    <source>
        <dbReference type="Proteomes" id="UP000294257"/>
    </source>
</evidence>
<evidence type="ECO:0000259" key="2">
    <source>
        <dbReference type="PROSITE" id="PS51903"/>
    </source>
</evidence>
<comment type="caution">
    <text evidence="3">The sequence shown here is derived from an EMBL/GenBank/DDBJ whole genome shotgun (WGS) entry which is preliminary data.</text>
</comment>
<name>A0A4Q7L5Q0_9PSEU</name>
<keyword evidence="1" id="KW-0677">Repeat</keyword>
<dbReference type="InterPro" id="IPR004176">
    <property type="entry name" value="Clp_R_N"/>
</dbReference>
<feature type="domain" description="Clp R" evidence="2">
    <location>
        <begin position="2"/>
        <end position="179"/>
    </location>
</feature>
<dbReference type="Gene3D" id="1.10.1780.10">
    <property type="entry name" value="Clp, N-terminal domain"/>
    <property type="match status" value="2"/>
</dbReference>
<gene>
    <name evidence="3" type="ORF">EV193_101533</name>
</gene>
<evidence type="ECO:0000256" key="1">
    <source>
        <dbReference type="PROSITE-ProRule" id="PRU01251"/>
    </source>
</evidence>
<dbReference type="EMBL" id="SGWQ01000001">
    <property type="protein sequence ID" value="RZS44657.1"/>
    <property type="molecule type" value="Genomic_DNA"/>
</dbReference>
<dbReference type="InterPro" id="IPR036628">
    <property type="entry name" value="Clp_N_dom_sf"/>
</dbReference>
<dbReference type="SUPFAM" id="SSF81923">
    <property type="entry name" value="Double Clp-N motif"/>
    <property type="match status" value="2"/>
</dbReference>
<keyword evidence="4" id="KW-1185">Reference proteome</keyword>